<keyword evidence="1" id="KW-1133">Transmembrane helix</keyword>
<dbReference type="AlphaFoldDB" id="A0A9X3B5U0"/>
<dbReference type="RefSeq" id="WP_261514521.1">
    <property type="nucleotide sequence ID" value="NZ_JAODNV010000006.1"/>
</dbReference>
<name>A0A9X3B5U0_9HYPH</name>
<accession>A0A9X3B5U0</accession>
<dbReference type="EMBL" id="JAODNV010000006">
    <property type="protein sequence ID" value="MCT8989663.1"/>
    <property type="molecule type" value="Genomic_DNA"/>
</dbReference>
<proteinExistence type="predicted"/>
<protein>
    <recommendedName>
        <fullName evidence="4">Transmembrane protein</fullName>
    </recommendedName>
</protein>
<evidence type="ECO:0000313" key="2">
    <source>
        <dbReference type="EMBL" id="MCT8989663.1"/>
    </source>
</evidence>
<comment type="caution">
    <text evidence="2">The sequence shown here is derived from an EMBL/GenBank/DDBJ whole genome shotgun (WGS) entry which is preliminary data.</text>
</comment>
<organism evidence="2 3">
    <name type="scientific">Chelativorans petroleitrophicus</name>
    <dbReference type="NCBI Taxonomy" id="2975484"/>
    <lineage>
        <taxon>Bacteria</taxon>
        <taxon>Pseudomonadati</taxon>
        <taxon>Pseudomonadota</taxon>
        <taxon>Alphaproteobacteria</taxon>
        <taxon>Hyphomicrobiales</taxon>
        <taxon>Phyllobacteriaceae</taxon>
        <taxon>Chelativorans</taxon>
    </lineage>
</organism>
<keyword evidence="1" id="KW-0812">Transmembrane</keyword>
<sequence length="205" mass="21250">MRSGQPVSGEILAASRAGGGYEVNAAREDVVDAEYETLRGPDAAGAKRYSALSSAPSAITGLDILRGDGCHAGSRLWRRGAFGALGLAGVLVIWIVGGQTMFGLPAKSGTEAAALDISTVRSRLETIGGRTVLVVDGAAVNRSGRETPLPDLFINIVNGKGEPMHYLLGTNGVLLSAGERFAFFSRLAAPKEGVHSVSVTFRPGK</sequence>
<evidence type="ECO:0000313" key="3">
    <source>
        <dbReference type="Proteomes" id="UP001149009"/>
    </source>
</evidence>
<reference evidence="2" key="1">
    <citation type="submission" date="2022-08" db="EMBL/GenBank/DDBJ databases">
        <title>Chelativorans sichuanense sp. nov., a paraffin oil-degrading bacterium isolated from a mixture of oil-based drill cuttings and paddy soil.</title>
        <authorList>
            <person name="Yu J."/>
            <person name="Liu H."/>
            <person name="Chen Q."/>
        </authorList>
    </citation>
    <scope>NUCLEOTIDE SEQUENCE</scope>
    <source>
        <strain evidence="2">SCAU 2101</strain>
    </source>
</reference>
<keyword evidence="3" id="KW-1185">Reference proteome</keyword>
<evidence type="ECO:0000256" key="1">
    <source>
        <dbReference type="SAM" id="Phobius"/>
    </source>
</evidence>
<feature type="transmembrane region" description="Helical" evidence="1">
    <location>
        <begin position="81"/>
        <end position="102"/>
    </location>
</feature>
<evidence type="ECO:0008006" key="4">
    <source>
        <dbReference type="Google" id="ProtNLM"/>
    </source>
</evidence>
<keyword evidence="1" id="KW-0472">Membrane</keyword>
<gene>
    <name evidence="2" type="ORF">NYR54_05045</name>
</gene>
<dbReference type="Proteomes" id="UP001149009">
    <property type="component" value="Unassembled WGS sequence"/>
</dbReference>